<feature type="signal peptide" evidence="3">
    <location>
        <begin position="1"/>
        <end position="17"/>
    </location>
</feature>
<feature type="region of interest" description="Disordered" evidence="2">
    <location>
        <begin position="118"/>
        <end position="147"/>
    </location>
</feature>
<accession>A0AAQ3LXF0</accession>
<dbReference type="PANTHER" id="PTHR40633:SF1">
    <property type="entry name" value="GPI ANCHORED SERINE-THREONINE RICH PROTEIN (AFU_ORTHOLOGUE AFUA_1G03630)"/>
    <property type="match status" value="1"/>
</dbReference>
<keyword evidence="6" id="KW-1185">Reference proteome</keyword>
<gene>
    <name evidence="5" type="ORF">R9X50_00052700</name>
</gene>
<reference evidence="5 6" key="1">
    <citation type="submission" date="2023-11" db="EMBL/GenBank/DDBJ databases">
        <title>An acidophilic fungus is an integral part of prey digestion in a carnivorous sundew plant.</title>
        <authorList>
            <person name="Tsai I.J."/>
        </authorList>
    </citation>
    <scope>NUCLEOTIDE SEQUENCE [LARGE SCALE GENOMIC DNA]</scope>
    <source>
        <strain evidence="5">169a</strain>
    </source>
</reference>
<evidence type="ECO:0000256" key="1">
    <source>
        <dbReference type="ARBA" id="ARBA00022729"/>
    </source>
</evidence>
<evidence type="ECO:0000256" key="2">
    <source>
        <dbReference type="SAM" id="MobiDB-lite"/>
    </source>
</evidence>
<dbReference type="InterPro" id="IPR018466">
    <property type="entry name" value="Kre9/Knh1-like_N"/>
</dbReference>
<dbReference type="PANTHER" id="PTHR40633">
    <property type="entry name" value="MATRIX PROTEIN, PUTATIVE (AFU_ORTHOLOGUE AFUA_8G05410)-RELATED"/>
    <property type="match status" value="1"/>
</dbReference>
<name>A0AAQ3LXF0_9PEZI</name>
<dbReference type="Pfam" id="PF10342">
    <property type="entry name" value="Kre9_KNH"/>
    <property type="match status" value="1"/>
</dbReference>
<evidence type="ECO:0000313" key="5">
    <source>
        <dbReference type="EMBL" id="WPG97746.1"/>
    </source>
</evidence>
<dbReference type="AlphaFoldDB" id="A0AAQ3LXF0"/>
<dbReference type="EMBL" id="CP138580">
    <property type="protein sequence ID" value="WPG97746.1"/>
    <property type="molecule type" value="Genomic_DNA"/>
</dbReference>
<feature type="domain" description="Yeast cell wall synthesis Kre9/Knh1-like N-terminal" evidence="4">
    <location>
        <begin position="34"/>
        <end position="112"/>
    </location>
</feature>
<feature type="region of interest" description="Disordered" evidence="2">
    <location>
        <begin position="167"/>
        <end position="199"/>
    </location>
</feature>
<organism evidence="5 6">
    <name type="scientific">Acrodontium crateriforme</name>
    <dbReference type="NCBI Taxonomy" id="150365"/>
    <lineage>
        <taxon>Eukaryota</taxon>
        <taxon>Fungi</taxon>
        <taxon>Dikarya</taxon>
        <taxon>Ascomycota</taxon>
        <taxon>Pezizomycotina</taxon>
        <taxon>Dothideomycetes</taxon>
        <taxon>Dothideomycetidae</taxon>
        <taxon>Mycosphaerellales</taxon>
        <taxon>Teratosphaeriaceae</taxon>
        <taxon>Acrodontium</taxon>
    </lineage>
</organism>
<protein>
    <recommendedName>
        <fullName evidence="4">Yeast cell wall synthesis Kre9/Knh1-like N-terminal domain-containing protein</fullName>
    </recommendedName>
</protein>
<feature type="compositionally biased region" description="Low complexity" evidence="2">
    <location>
        <begin position="167"/>
        <end position="189"/>
    </location>
</feature>
<evidence type="ECO:0000256" key="3">
    <source>
        <dbReference type="SAM" id="SignalP"/>
    </source>
</evidence>
<evidence type="ECO:0000313" key="6">
    <source>
        <dbReference type="Proteomes" id="UP001303373"/>
    </source>
</evidence>
<sequence>MLSKTLLLSALAAFAAAQQNVSTVLTFTHVPNPITDGSAQAITYATNDTTTPVTIILRKGPSGHLNTIATLTEKATNGQFIWTPAKSLPDGSDYALEITQGTQFNYFGPFTVQGQSEEASSSSSAYSNSTSMTTAPSTSTMSGTVSAGTGTTMMRNTTMSMATLHTSNTVSSTSTTQTTTQSGAGLQTSAAASQSGNTASDMKTDSALAMIFGAAAAALFL</sequence>
<dbReference type="InterPro" id="IPR052982">
    <property type="entry name" value="SRP1/TIP1-like"/>
</dbReference>
<keyword evidence="1 3" id="KW-0732">Signal</keyword>
<proteinExistence type="predicted"/>
<dbReference type="Proteomes" id="UP001303373">
    <property type="component" value="Chromosome 1"/>
</dbReference>
<feature type="chain" id="PRO_5042961522" description="Yeast cell wall synthesis Kre9/Knh1-like N-terminal domain-containing protein" evidence="3">
    <location>
        <begin position="18"/>
        <end position="221"/>
    </location>
</feature>
<feature type="compositionally biased region" description="Polar residues" evidence="2">
    <location>
        <begin position="190"/>
        <end position="199"/>
    </location>
</feature>
<evidence type="ECO:0000259" key="4">
    <source>
        <dbReference type="Pfam" id="PF10342"/>
    </source>
</evidence>